<evidence type="ECO:0000256" key="5">
    <source>
        <dbReference type="ARBA" id="ARBA00022932"/>
    </source>
</evidence>
<comment type="caution">
    <text evidence="9">The sequence shown here is derived from an EMBL/GenBank/DDBJ whole genome shotgun (WGS) entry which is preliminary data.</text>
</comment>
<dbReference type="GO" id="GO:0009360">
    <property type="term" value="C:DNA polymerase III complex"/>
    <property type="evidence" value="ECO:0007669"/>
    <property type="project" value="TreeGrafter"/>
</dbReference>
<keyword evidence="2" id="KW-0808">Transferase</keyword>
<proteinExistence type="inferred from homology"/>
<dbReference type="EC" id="2.7.7.7" evidence="1"/>
<dbReference type="SUPFAM" id="SSF48019">
    <property type="entry name" value="post-AAA+ oligomerization domain-like"/>
    <property type="match status" value="1"/>
</dbReference>
<evidence type="ECO:0000256" key="4">
    <source>
        <dbReference type="ARBA" id="ARBA00022705"/>
    </source>
</evidence>
<evidence type="ECO:0000259" key="8">
    <source>
        <dbReference type="Pfam" id="PF21694"/>
    </source>
</evidence>
<evidence type="ECO:0000256" key="1">
    <source>
        <dbReference type="ARBA" id="ARBA00012417"/>
    </source>
</evidence>
<keyword evidence="10" id="KW-1185">Reference proteome</keyword>
<accession>A0A4R0QVY4</accession>
<dbReference type="GO" id="GO:0003887">
    <property type="term" value="F:DNA-directed DNA polymerase activity"/>
    <property type="evidence" value="ECO:0007669"/>
    <property type="project" value="UniProtKB-KW"/>
</dbReference>
<dbReference type="Proteomes" id="UP000291289">
    <property type="component" value="Unassembled WGS sequence"/>
</dbReference>
<keyword evidence="3" id="KW-0548">Nucleotidyltransferase</keyword>
<evidence type="ECO:0000256" key="7">
    <source>
        <dbReference type="ARBA" id="ARBA00049244"/>
    </source>
</evidence>
<dbReference type="InterPro" id="IPR008921">
    <property type="entry name" value="DNA_pol3_clamp-load_cplx_C"/>
</dbReference>
<dbReference type="NCBIfam" id="TIGR01128">
    <property type="entry name" value="holA"/>
    <property type="match status" value="1"/>
</dbReference>
<feature type="domain" description="DNA polymerase III delta subunit-like C-terminal" evidence="8">
    <location>
        <begin position="168"/>
        <end position="276"/>
    </location>
</feature>
<dbReference type="PANTHER" id="PTHR34388">
    <property type="entry name" value="DNA POLYMERASE III SUBUNIT DELTA"/>
    <property type="match status" value="1"/>
</dbReference>
<evidence type="ECO:0000256" key="2">
    <source>
        <dbReference type="ARBA" id="ARBA00022679"/>
    </source>
</evidence>
<organism evidence="9 10">
    <name type="scientific">Alloscardovia theropitheci</name>
    <dbReference type="NCBI Taxonomy" id="2496842"/>
    <lineage>
        <taxon>Bacteria</taxon>
        <taxon>Bacillati</taxon>
        <taxon>Actinomycetota</taxon>
        <taxon>Actinomycetes</taxon>
        <taxon>Bifidobacteriales</taxon>
        <taxon>Bifidobacteriaceae</taxon>
        <taxon>Alloscardovia</taxon>
    </lineage>
</organism>
<dbReference type="EMBL" id="RXLP01000027">
    <property type="protein sequence ID" value="TCD53630.1"/>
    <property type="molecule type" value="Genomic_DNA"/>
</dbReference>
<keyword evidence="4" id="KW-0235">DNA replication</keyword>
<dbReference type="InterPro" id="IPR005790">
    <property type="entry name" value="DNA_polIII_delta"/>
</dbReference>
<dbReference type="InterPro" id="IPR048466">
    <property type="entry name" value="DNA_pol3_delta-like_C"/>
</dbReference>
<dbReference type="GO" id="GO:0006261">
    <property type="term" value="P:DNA-templated DNA replication"/>
    <property type="evidence" value="ECO:0007669"/>
    <property type="project" value="TreeGrafter"/>
</dbReference>
<evidence type="ECO:0000313" key="9">
    <source>
        <dbReference type="EMBL" id="TCD53630.1"/>
    </source>
</evidence>
<evidence type="ECO:0000256" key="3">
    <source>
        <dbReference type="ARBA" id="ARBA00022695"/>
    </source>
</evidence>
<evidence type="ECO:0000256" key="6">
    <source>
        <dbReference type="ARBA" id="ARBA00034754"/>
    </source>
</evidence>
<dbReference type="GO" id="GO:0003677">
    <property type="term" value="F:DNA binding"/>
    <property type="evidence" value="ECO:0007669"/>
    <property type="project" value="InterPro"/>
</dbReference>
<dbReference type="Pfam" id="PF21694">
    <property type="entry name" value="DNA_pol3_delta_C"/>
    <property type="match status" value="1"/>
</dbReference>
<dbReference type="Gene3D" id="1.20.272.10">
    <property type="match status" value="1"/>
</dbReference>
<dbReference type="AlphaFoldDB" id="A0A4R0QVY4"/>
<keyword evidence="5" id="KW-0239">DNA-directed DNA polymerase</keyword>
<comment type="catalytic activity">
    <reaction evidence="7">
        <text>DNA(n) + a 2'-deoxyribonucleoside 5'-triphosphate = DNA(n+1) + diphosphate</text>
        <dbReference type="Rhea" id="RHEA:22508"/>
        <dbReference type="Rhea" id="RHEA-COMP:17339"/>
        <dbReference type="Rhea" id="RHEA-COMP:17340"/>
        <dbReference type="ChEBI" id="CHEBI:33019"/>
        <dbReference type="ChEBI" id="CHEBI:61560"/>
        <dbReference type="ChEBI" id="CHEBI:173112"/>
        <dbReference type="EC" id="2.7.7.7"/>
    </reaction>
</comment>
<protein>
    <recommendedName>
        <fullName evidence="1">DNA-directed DNA polymerase</fullName>
        <ecNumber evidence="1">2.7.7.7</ecNumber>
    </recommendedName>
</protein>
<sequence length="294" mass="31794">MERIDLDASTTSEYDFIESVSPSLLSDGAIVYLDNLENSSDKLSDAIDAFATEHKKRVEGDSVVICRKSPGQKGMGHVNRLKKSGANVINVPQLKTERDYRSFITGECERYGRFMTPDAIALLIGVLSGRTGEIAAMCNQLCSDFDENPITEHTVSLYMVSNPQVTGFNVSDKAMAGDLTGAIVDMRNAVVQGMAPIAIIGALASNLRSIAKVAAVESGQVSQSEANFKNSWVYNKAKKNLRGWTSQGLAHGIQMCAWADEQCKKSGNDPLYALEKTLECIASHGKVTVEGMNS</sequence>
<evidence type="ECO:0000313" key="10">
    <source>
        <dbReference type="Proteomes" id="UP000291289"/>
    </source>
</evidence>
<name>A0A4R0QVY4_9BIFI</name>
<dbReference type="OrthoDB" id="8478864at2"/>
<reference evidence="9 10" key="1">
    <citation type="submission" date="2018-12" db="EMBL/GenBank/DDBJ databases">
        <title>Alloscrdovia theropitheci sp. nov: a novel taxon from the feces of the bleeding-herat monkey (Theropithecus geleda).</title>
        <authorList>
            <person name="Modesto M."/>
        </authorList>
    </citation>
    <scope>NUCLEOTIDE SEQUENCE [LARGE SCALE GENOMIC DNA]</scope>
    <source>
        <strain evidence="9 10">GLDI4/2</strain>
    </source>
</reference>
<comment type="similarity">
    <text evidence="6">Belongs to the DNA polymerase HolA subunit family.</text>
</comment>
<dbReference type="PANTHER" id="PTHR34388:SF1">
    <property type="entry name" value="DNA POLYMERASE III SUBUNIT DELTA"/>
    <property type="match status" value="1"/>
</dbReference>
<gene>
    <name evidence="9" type="ORF">EJ419_07860</name>
</gene>